<dbReference type="PANTHER" id="PTHR43445:SF3">
    <property type="entry name" value="UDP-N-ACETYLMURAMATE--L-ALANINE LIGASE"/>
    <property type="match status" value="1"/>
</dbReference>
<dbReference type="Pfam" id="PF08245">
    <property type="entry name" value="Mur_ligase_M"/>
    <property type="match status" value="1"/>
</dbReference>
<dbReference type="GO" id="GO:0009252">
    <property type="term" value="P:peptidoglycan biosynthetic process"/>
    <property type="evidence" value="ECO:0007669"/>
    <property type="project" value="UniProtKB-KW"/>
</dbReference>
<dbReference type="InterPro" id="IPR004101">
    <property type="entry name" value="Mur_ligase_C"/>
</dbReference>
<dbReference type="PANTHER" id="PTHR43445">
    <property type="entry name" value="UDP-N-ACETYLMURAMATE--L-ALANINE LIGASE-RELATED"/>
    <property type="match status" value="1"/>
</dbReference>
<dbReference type="SUPFAM" id="SSF51984">
    <property type="entry name" value="MurCD N-terminal domain"/>
    <property type="match status" value="1"/>
</dbReference>
<name>A0A098LBE6_9BACT</name>
<feature type="domain" description="Mur ligase N-terminal catalytic" evidence="9">
    <location>
        <begin position="13"/>
        <end position="113"/>
    </location>
</feature>
<keyword evidence="7" id="KW-0131">Cell cycle</keyword>
<dbReference type="InterPro" id="IPR000713">
    <property type="entry name" value="Mur_ligase_N"/>
</dbReference>
<evidence type="ECO:0000256" key="8">
    <source>
        <dbReference type="ARBA" id="ARBA00023316"/>
    </source>
</evidence>
<evidence type="ECO:0000256" key="1">
    <source>
        <dbReference type="ARBA" id="ARBA00022598"/>
    </source>
</evidence>
<keyword evidence="5" id="KW-0133">Cell shape</keyword>
<comment type="caution">
    <text evidence="12">The sequence shown here is derived from an EMBL/GenBank/DDBJ whole genome shotgun (WGS) entry which is preliminary data.</text>
</comment>
<dbReference type="AlphaFoldDB" id="A0A098LBE6"/>
<dbReference type="OrthoDB" id="9804126at2"/>
<evidence type="ECO:0000259" key="9">
    <source>
        <dbReference type="Pfam" id="PF01225"/>
    </source>
</evidence>
<dbReference type="RefSeq" id="WP_045458833.1">
    <property type="nucleotide sequence ID" value="NZ_BBLT01000001.1"/>
</dbReference>
<dbReference type="Pfam" id="PF01225">
    <property type="entry name" value="Mur_ligase"/>
    <property type="match status" value="1"/>
</dbReference>
<keyword evidence="8" id="KW-0961">Cell wall biogenesis/degradation</keyword>
<feature type="domain" description="Mur ligase central" evidence="11">
    <location>
        <begin position="118"/>
        <end position="287"/>
    </location>
</feature>
<dbReference type="GO" id="GO:0016881">
    <property type="term" value="F:acid-amino acid ligase activity"/>
    <property type="evidence" value="ECO:0007669"/>
    <property type="project" value="InterPro"/>
</dbReference>
<evidence type="ECO:0000256" key="3">
    <source>
        <dbReference type="ARBA" id="ARBA00022741"/>
    </source>
</evidence>
<evidence type="ECO:0000256" key="6">
    <source>
        <dbReference type="ARBA" id="ARBA00022984"/>
    </source>
</evidence>
<organism evidence="12 13">
    <name type="scientific">Sporocytophaga myxococcoides</name>
    <dbReference type="NCBI Taxonomy" id="153721"/>
    <lineage>
        <taxon>Bacteria</taxon>
        <taxon>Pseudomonadati</taxon>
        <taxon>Bacteroidota</taxon>
        <taxon>Cytophagia</taxon>
        <taxon>Cytophagales</taxon>
        <taxon>Cytophagaceae</taxon>
        <taxon>Sporocytophaga</taxon>
    </lineage>
</organism>
<evidence type="ECO:0000259" key="10">
    <source>
        <dbReference type="Pfam" id="PF02875"/>
    </source>
</evidence>
<dbReference type="EMBL" id="BBLT01000001">
    <property type="protein sequence ID" value="GAL83658.1"/>
    <property type="molecule type" value="Genomic_DNA"/>
</dbReference>
<dbReference type="InterPro" id="IPR050061">
    <property type="entry name" value="MurCDEF_pg_biosynth"/>
</dbReference>
<evidence type="ECO:0000256" key="5">
    <source>
        <dbReference type="ARBA" id="ARBA00022960"/>
    </source>
</evidence>
<accession>A0A098LBE6</accession>
<evidence type="ECO:0000256" key="7">
    <source>
        <dbReference type="ARBA" id="ARBA00023306"/>
    </source>
</evidence>
<evidence type="ECO:0000256" key="4">
    <source>
        <dbReference type="ARBA" id="ARBA00022840"/>
    </source>
</evidence>
<dbReference type="SUPFAM" id="SSF53244">
    <property type="entry name" value="MurD-like peptide ligases, peptide-binding domain"/>
    <property type="match status" value="1"/>
</dbReference>
<reference evidence="12 13" key="1">
    <citation type="submission" date="2014-09" db="EMBL/GenBank/DDBJ databases">
        <title>Sporocytophaga myxococcoides PG-01 genome sequencing.</title>
        <authorList>
            <person name="Liu L."/>
            <person name="Gao P.J."/>
            <person name="Chen G.J."/>
            <person name="Wang L.S."/>
        </authorList>
    </citation>
    <scope>NUCLEOTIDE SEQUENCE [LARGE SCALE GENOMIC DNA]</scope>
    <source>
        <strain evidence="12 13">PG-01</strain>
    </source>
</reference>
<dbReference type="GO" id="GO:0071555">
    <property type="term" value="P:cell wall organization"/>
    <property type="evidence" value="ECO:0007669"/>
    <property type="project" value="UniProtKB-KW"/>
</dbReference>
<keyword evidence="6" id="KW-0573">Peptidoglycan synthesis</keyword>
<sequence>MKFNTQTIDNYFFVGIAGTGMSAIAQYLRGVGKKVAGSDRLFSKDKKMLIQEQFESMGIECFYQDGSGINETTQAVIVSSAIEDTNVEYQKAKEAGIPIIKRSELLAAISSEKKTIAIGGTSGKSTTTAMIFHILQENGKSPSLITGAGLTALQKKNLPGNAWVGDSEWLVIESDESDGSIVNYIPEIGIVLNIDRDHKEFEELIELFQTFKRNTKGKFIVNHDLELTRNLSQDTKNDFGTDAGAGFVAEHFKQTGFEIQFTLNGIPFKIPVIGRHNMENASAAVAASYMAGVSIEQAAKALESYVGIFRRTQLVGEKKGVYLIDDFAHNPAEVQAAIRSCQQIGNRVFAWFQPHGYGPLRFMHKELAERVIETLRPEDYYLMSDVYYAGGTVTKDISSDVVINEVIKAGKKALLFEDRNKMPDYFAKETRQGDVILMMGARDPSLAEFAETTFNQL</sequence>
<evidence type="ECO:0000313" key="13">
    <source>
        <dbReference type="Proteomes" id="UP000030185"/>
    </source>
</evidence>
<feature type="domain" description="Mur ligase C-terminal" evidence="10">
    <location>
        <begin position="310"/>
        <end position="442"/>
    </location>
</feature>
<keyword evidence="13" id="KW-1185">Reference proteome</keyword>
<dbReference type="Pfam" id="PF02875">
    <property type="entry name" value="Mur_ligase_C"/>
    <property type="match status" value="1"/>
</dbReference>
<evidence type="ECO:0000313" key="12">
    <source>
        <dbReference type="EMBL" id="GAL83658.1"/>
    </source>
</evidence>
<evidence type="ECO:0000256" key="2">
    <source>
        <dbReference type="ARBA" id="ARBA00022618"/>
    </source>
</evidence>
<dbReference type="GO" id="GO:0008360">
    <property type="term" value="P:regulation of cell shape"/>
    <property type="evidence" value="ECO:0007669"/>
    <property type="project" value="UniProtKB-KW"/>
</dbReference>
<dbReference type="InterPro" id="IPR036565">
    <property type="entry name" value="Mur-like_cat_sf"/>
</dbReference>
<keyword evidence="3" id="KW-0547">Nucleotide-binding</keyword>
<dbReference type="GO" id="GO:0005524">
    <property type="term" value="F:ATP binding"/>
    <property type="evidence" value="ECO:0007669"/>
    <property type="project" value="UniProtKB-KW"/>
</dbReference>
<dbReference type="Gene3D" id="3.90.190.20">
    <property type="entry name" value="Mur ligase, C-terminal domain"/>
    <property type="match status" value="1"/>
</dbReference>
<dbReference type="SUPFAM" id="SSF53623">
    <property type="entry name" value="MurD-like peptide ligases, catalytic domain"/>
    <property type="match status" value="1"/>
</dbReference>
<protein>
    <submittedName>
        <fullName evidence="12">UDP-N-acetylmuramate--alanine ligase</fullName>
    </submittedName>
</protein>
<evidence type="ECO:0000259" key="11">
    <source>
        <dbReference type="Pfam" id="PF08245"/>
    </source>
</evidence>
<dbReference type="STRING" id="153721.MYP_885"/>
<dbReference type="Gene3D" id="3.40.1190.10">
    <property type="entry name" value="Mur-like, catalytic domain"/>
    <property type="match status" value="1"/>
</dbReference>
<dbReference type="Proteomes" id="UP000030185">
    <property type="component" value="Unassembled WGS sequence"/>
</dbReference>
<dbReference type="eggNOG" id="COG0773">
    <property type="taxonomic scope" value="Bacteria"/>
</dbReference>
<keyword evidence="1 12" id="KW-0436">Ligase</keyword>
<dbReference type="GO" id="GO:0051301">
    <property type="term" value="P:cell division"/>
    <property type="evidence" value="ECO:0007669"/>
    <property type="project" value="UniProtKB-KW"/>
</dbReference>
<proteinExistence type="predicted"/>
<keyword evidence="2" id="KW-0132">Cell division</keyword>
<gene>
    <name evidence="12" type="ORF">MYP_885</name>
</gene>
<dbReference type="InterPro" id="IPR013221">
    <property type="entry name" value="Mur_ligase_cen"/>
</dbReference>
<dbReference type="Gene3D" id="3.40.50.720">
    <property type="entry name" value="NAD(P)-binding Rossmann-like Domain"/>
    <property type="match status" value="1"/>
</dbReference>
<keyword evidence="4" id="KW-0067">ATP-binding</keyword>
<dbReference type="InterPro" id="IPR036615">
    <property type="entry name" value="Mur_ligase_C_dom_sf"/>
</dbReference>